<dbReference type="PANTHER" id="PTHR43073">
    <property type="entry name" value="DIHYDROPYRIMIDINE DEHYDROGENASE [NADP(+)]"/>
    <property type="match status" value="1"/>
</dbReference>
<proteinExistence type="predicted"/>
<dbReference type="InterPro" id="IPR013785">
    <property type="entry name" value="Aldolase_TIM"/>
</dbReference>
<dbReference type="UniPathway" id="UPA00070"/>
<name>X0XSV9_9ZZZZ</name>
<dbReference type="AlphaFoldDB" id="X0XSV9"/>
<organism evidence="5">
    <name type="scientific">marine sediment metagenome</name>
    <dbReference type="NCBI Taxonomy" id="412755"/>
    <lineage>
        <taxon>unclassified sequences</taxon>
        <taxon>metagenomes</taxon>
        <taxon>ecological metagenomes</taxon>
    </lineage>
</organism>
<dbReference type="Pfam" id="PF01180">
    <property type="entry name" value="DHO_dh"/>
    <property type="match status" value="1"/>
</dbReference>
<evidence type="ECO:0000256" key="2">
    <source>
        <dbReference type="ARBA" id="ARBA00004725"/>
    </source>
</evidence>
<dbReference type="Gene3D" id="3.20.20.70">
    <property type="entry name" value="Aldolase class I"/>
    <property type="match status" value="1"/>
</dbReference>
<dbReference type="GO" id="GO:0005737">
    <property type="term" value="C:cytoplasm"/>
    <property type="evidence" value="ECO:0007669"/>
    <property type="project" value="InterPro"/>
</dbReference>
<protein>
    <recommendedName>
        <fullName evidence="4">Dihydroorotate dehydrogenase catalytic domain-containing protein</fullName>
    </recommendedName>
</protein>
<accession>X0XSV9</accession>
<sequence length="218" mass="22165">VNIAGGTVEEFAELAARLEGVPGVSGLEVNISCPNVSDGGMEFGQDPHLAAAVTTAVLRETTLPVIVKLTPNVTNVTEIARAVVDAGADAVCAINTIQAMAIDVKQRRPAIATVFGGLSGPAIKPIALRMVYQVAEAVDVPVIGCGGIASAADALEFVMAGATAVQVGTATFSNPRAPLEILEGIESFLREEGLEDLGELKGAAHIERTSVAPAGRAG</sequence>
<dbReference type="GO" id="GO:0006212">
    <property type="term" value="P:uracil catabolic process"/>
    <property type="evidence" value="ECO:0007669"/>
    <property type="project" value="TreeGrafter"/>
</dbReference>
<dbReference type="GO" id="GO:0002058">
    <property type="term" value="F:uracil binding"/>
    <property type="evidence" value="ECO:0007669"/>
    <property type="project" value="TreeGrafter"/>
</dbReference>
<reference evidence="5" key="1">
    <citation type="journal article" date="2014" name="Front. Microbiol.">
        <title>High frequency of phylogenetically diverse reductive dehalogenase-homologous genes in deep subseafloor sedimentary metagenomes.</title>
        <authorList>
            <person name="Kawai M."/>
            <person name="Futagami T."/>
            <person name="Toyoda A."/>
            <person name="Takaki Y."/>
            <person name="Nishi S."/>
            <person name="Hori S."/>
            <person name="Arai W."/>
            <person name="Tsubouchi T."/>
            <person name="Morono Y."/>
            <person name="Uchiyama I."/>
            <person name="Ito T."/>
            <person name="Fujiyama A."/>
            <person name="Inagaki F."/>
            <person name="Takami H."/>
        </authorList>
    </citation>
    <scope>NUCLEOTIDE SEQUENCE</scope>
    <source>
        <strain evidence="5">Expedition CK06-06</strain>
    </source>
</reference>
<dbReference type="InterPro" id="IPR001295">
    <property type="entry name" value="Dihydroorotate_DH_CS"/>
</dbReference>
<evidence type="ECO:0000256" key="3">
    <source>
        <dbReference type="ARBA" id="ARBA00023002"/>
    </source>
</evidence>
<dbReference type="GO" id="GO:0006207">
    <property type="term" value="P:'de novo' pyrimidine nucleobase biosynthetic process"/>
    <property type="evidence" value="ECO:0007669"/>
    <property type="project" value="InterPro"/>
</dbReference>
<dbReference type="InterPro" id="IPR049622">
    <property type="entry name" value="Dihydroorotate_DH_I"/>
</dbReference>
<dbReference type="PANTHER" id="PTHR43073:SF2">
    <property type="entry name" value="DIHYDROPYRIMIDINE DEHYDROGENASE [NADP(+)]"/>
    <property type="match status" value="1"/>
</dbReference>
<dbReference type="CDD" id="cd04740">
    <property type="entry name" value="DHOD_1B_like"/>
    <property type="match status" value="1"/>
</dbReference>
<dbReference type="PROSITE" id="PS00912">
    <property type="entry name" value="DHODEHASE_2"/>
    <property type="match status" value="1"/>
</dbReference>
<dbReference type="GO" id="GO:0050661">
    <property type="term" value="F:NADP binding"/>
    <property type="evidence" value="ECO:0007669"/>
    <property type="project" value="TreeGrafter"/>
</dbReference>
<dbReference type="InterPro" id="IPR033888">
    <property type="entry name" value="DHOD_1B"/>
</dbReference>
<evidence type="ECO:0000256" key="1">
    <source>
        <dbReference type="ARBA" id="ARBA00001917"/>
    </source>
</evidence>
<dbReference type="SUPFAM" id="SSF51395">
    <property type="entry name" value="FMN-linked oxidoreductases"/>
    <property type="match status" value="1"/>
</dbReference>
<dbReference type="InterPro" id="IPR005720">
    <property type="entry name" value="Dihydroorotate_DH_cat"/>
</dbReference>
<dbReference type="NCBIfam" id="TIGR01037">
    <property type="entry name" value="pyrD_sub1_fam"/>
    <property type="match status" value="1"/>
</dbReference>
<dbReference type="EMBL" id="BARS01049940">
    <property type="protein sequence ID" value="GAG38407.1"/>
    <property type="molecule type" value="Genomic_DNA"/>
</dbReference>
<comment type="cofactor">
    <cofactor evidence="1">
        <name>FMN</name>
        <dbReference type="ChEBI" id="CHEBI:58210"/>
    </cofactor>
</comment>
<feature type="domain" description="Dihydroorotate dehydrogenase catalytic" evidence="4">
    <location>
        <begin position="2"/>
        <end position="189"/>
    </location>
</feature>
<gene>
    <name evidence="5" type="ORF">S01H1_74628</name>
</gene>
<dbReference type="GO" id="GO:0004152">
    <property type="term" value="F:dihydroorotate dehydrogenase activity"/>
    <property type="evidence" value="ECO:0007669"/>
    <property type="project" value="InterPro"/>
</dbReference>
<evidence type="ECO:0000259" key="4">
    <source>
        <dbReference type="Pfam" id="PF01180"/>
    </source>
</evidence>
<dbReference type="NCBIfam" id="NF005574">
    <property type="entry name" value="PRK07259.1"/>
    <property type="match status" value="1"/>
</dbReference>
<comment type="pathway">
    <text evidence="2">Pyrimidine metabolism; UMP biosynthesis via de novo pathway.</text>
</comment>
<comment type="caution">
    <text evidence="5">The sequence shown here is derived from an EMBL/GenBank/DDBJ whole genome shotgun (WGS) entry which is preliminary data.</text>
</comment>
<dbReference type="GO" id="GO:0044205">
    <property type="term" value="P:'de novo' UMP biosynthetic process"/>
    <property type="evidence" value="ECO:0007669"/>
    <property type="project" value="UniProtKB-UniPathway"/>
</dbReference>
<keyword evidence="3" id="KW-0560">Oxidoreductase</keyword>
<evidence type="ECO:0000313" key="5">
    <source>
        <dbReference type="EMBL" id="GAG38407.1"/>
    </source>
</evidence>
<dbReference type="GO" id="GO:0006210">
    <property type="term" value="P:thymine catabolic process"/>
    <property type="evidence" value="ECO:0007669"/>
    <property type="project" value="TreeGrafter"/>
</dbReference>
<feature type="non-terminal residue" evidence="5">
    <location>
        <position position="1"/>
    </location>
</feature>
<dbReference type="GO" id="GO:0017113">
    <property type="term" value="F:dihydropyrimidine dehydrogenase (NADP+) activity"/>
    <property type="evidence" value="ECO:0007669"/>
    <property type="project" value="TreeGrafter"/>
</dbReference>